<reference evidence="5" key="1">
    <citation type="submission" date="2021-01" db="EMBL/GenBank/DDBJ databases">
        <authorList>
            <person name="Corre E."/>
            <person name="Pelletier E."/>
            <person name="Niang G."/>
            <person name="Scheremetjew M."/>
            <person name="Finn R."/>
            <person name="Kale V."/>
            <person name="Holt S."/>
            <person name="Cochrane G."/>
            <person name="Meng A."/>
            <person name="Brown T."/>
            <person name="Cohen L."/>
        </authorList>
    </citation>
    <scope>NUCLEOTIDE SEQUENCE</scope>
    <source>
        <strain evidence="5">CCAP 1951/1</strain>
    </source>
</reference>
<dbReference type="PANTHER" id="PTHR48027">
    <property type="entry name" value="HETEROGENEOUS NUCLEAR RIBONUCLEOPROTEIN 87F-RELATED"/>
    <property type="match status" value="1"/>
</dbReference>
<dbReference type="AlphaFoldDB" id="A0A7S1MFR7"/>
<keyword evidence="1 2" id="KW-0694">RNA-binding</keyword>
<gene>
    <name evidence="5" type="ORF">NDES1114_LOCUS21930</name>
</gene>
<dbReference type="InterPro" id="IPR052462">
    <property type="entry name" value="SLIRP/GR-RBP-like"/>
</dbReference>
<feature type="domain" description="RRM" evidence="4">
    <location>
        <begin position="27"/>
        <end position="106"/>
    </location>
</feature>
<evidence type="ECO:0000256" key="1">
    <source>
        <dbReference type="ARBA" id="ARBA00022884"/>
    </source>
</evidence>
<evidence type="ECO:0000259" key="4">
    <source>
        <dbReference type="PROSITE" id="PS50102"/>
    </source>
</evidence>
<accession>A0A7S1MFR7</accession>
<organism evidence="5">
    <name type="scientific">Neobodo designis</name>
    <name type="common">Flagellated protozoan</name>
    <name type="synonym">Bodo designis</name>
    <dbReference type="NCBI Taxonomy" id="312471"/>
    <lineage>
        <taxon>Eukaryota</taxon>
        <taxon>Discoba</taxon>
        <taxon>Euglenozoa</taxon>
        <taxon>Kinetoplastea</taxon>
        <taxon>Metakinetoplastina</taxon>
        <taxon>Neobodonida</taxon>
        <taxon>Neobodo</taxon>
    </lineage>
</organism>
<dbReference type="GO" id="GO:0003723">
    <property type="term" value="F:RNA binding"/>
    <property type="evidence" value="ECO:0007669"/>
    <property type="project" value="UniProtKB-UniRule"/>
</dbReference>
<dbReference type="InterPro" id="IPR035979">
    <property type="entry name" value="RBD_domain_sf"/>
</dbReference>
<dbReference type="EMBL" id="HBGF01032744">
    <property type="protein sequence ID" value="CAD9129983.1"/>
    <property type="molecule type" value="Transcribed_RNA"/>
</dbReference>
<dbReference type="Gene3D" id="3.30.70.330">
    <property type="match status" value="1"/>
</dbReference>
<dbReference type="InterPro" id="IPR000504">
    <property type="entry name" value="RRM_dom"/>
</dbReference>
<sequence>MSLNPNARSFEPGKAGTPARPAVNTQAKLFVGQLPFECTEARLHELFSAYGTVEAVHIMRDQRGASKGAAFITYATVEEADTAIFTLHDRYRMLSNRAVQVSYAKNSPNISSFGVQSAMQVHRANPSNPAPENAFM</sequence>
<dbReference type="Pfam" id="PF00076">
    <property type="entry name" value="RRM_1"/>
    <property type="match status" value="1"/>
</dbReference>
<evidence type="ECO:0000256" key="2">
    <source>
        <dbReference type="PROSITE-ProRule" id="PRU00176"/>
    </source>
</evidence>
<dbReference type="InterPro" id="IPR012677">
    <property type="entry name" value="Nucleotide-bd_a/b_plait_sf"/>
</dbReference>
<dbReference type="SMART" id="SM00360">
    <property type="entry name" value="RRM"/>
    <property type="match status" value="1"/>
</dbReference>
<protein>
    <recommendedName>
        <fullName evidence="4">RRM domain-containing protein</fullName>
    </recommendedName>
</protein>
<proteinExistence type="predicted"/>
<dbReference type="SUPFAM" id="SSF54928">
    <property type="entry name" value="RNA-binding domain, RBD"/>
    <property type="match status" value="1"/>
</dbReference>
<name>A0A7S1MFR7_NEODS</name>
<feature type="region of interest" description="Disordered" evidence="3">
    <location>
        <begin position="1"/>
        <end position="20"/>
    </location>
</feature>
<evidence type="ECO:0000256" key="3">
    <source>
        <dbReference type="SAM" id="MobiDB-lite"/>
    </source>
</evidence>
<evidence type="ECO:0000313" key="5">
    <source>
        <dbReference type="EMBL" id="CAD9129983.1"/>
    </source>
</evidence>
<dbReference type="PROSITE" id="PS50102">
    <property type="entry name" value="RRM"/>
    <property type="match status" value="1"/>
</dbReference>